<dbReference type="AlphaFoldDB" id="A0A6P1NWX5"/>
<name>A0A6P1NWX5_9BACT</name>
<dbReference type="InterPro" id="IPR004360">
    <property type="entry name" value="Glyas_Fos-R_dOase_dom"/>
</dbReference>
<keyword evidence="3" id="KW-1185">Reference proteome</keyword>
<dbReference type="KEGG" id="nib:GU926_04360"/>
<feature type="domain" description="Glyoxalase/fosfomycin resistance/dioxygenase" evidence="1">
    <location>
        <begin position="8"/>
        <end position="135"/>
    </location>
</feature>
<dbReference type="SUPFAM" id="SSF54593">
    <property type="entry name" value="Glyoxalase/Bleomycin resistance protein/Dihydroxybiphenyl dioxygenase"/>
    <property type="match status" value="1"/>
</dbReference>
<gene>
    <name evidence="2" type="ORF">GU926_04360</name>
</gene>
<dbReference type="PANTHER" id="PTHR33990:SF1">
    <property type="entry name" value="PROTEIN YJDN"/>
    <property type="match status" value="1"/>
</dbReference>
<dbReference type="InterPro" id="IPR028973">
    <property type="entry name" value="PhnB-like"/>
</dbReference>
<evidence type="ECO:0000259" key="1">
    <source>
        <dbReference type="Pfam" id="PF00903"/>
    </source>
</evidence>
<dbReference type="Pfam" id="PF00903">
    <property type="entry name" value="Glyoxalase"/>
    <property type="match status" value="1"/>
</dbReference>
<protein>
    <submittedName>
        <fullName evidence="2">VOC family protein</fullName>
    </submittedName>
</protein>
<dbReference type="Gene3D" id="3.10.180.10">
    <property type="entry name" value="2,3-Dihydroxybiphenyl 1,2-Dioxygenase, domain 1"/>
    <property type="match status" value="1"/>
</dbReference>
<dbReference type="EMBL" id="CP047897">
    <property type="protein sequence ID" value="QHL86709.1"/>
    <property type="molecule type" value="Genomic_DNA"/>
</dbReference>
<sequence length="143" mass="16129">MASIHAYLNFNGNTEEVFNFYQSVFGGEFITFQRFKDIPGQNDMPADALDKIMHVSMPIGENTVLMGSDAVESMNQSVTMGNNIHLSIDSKSPEEAEHLFNGLSQGGKVTMPLQKTFWGAYFGMFQDQFGINWMVNHDFEEKN</sequence>
<dbReference type="InterPro" id="IPR029068">
    <property type="entry name" value="Glyas_Bleomycin-R_OHBP_Dase"/>
</dbReference>
<evidence type="ECO:0000313" key="3">
    <source>
        <dbReference type="Proteomes" id="UP000464214"/>
    </source>
</evidence>
<accession>A0A6P1NWX5</accession>
<proteinExistence type="predicted"/>
<reference evidence="2 3" key="1">
    <citation type="submission" date="2020-01" db="EMBL/GenBank/DDBJ databases">
        <authorList>
            <person name="Kim M."/>
        </authorList>
    </citation>
    <scope>NUCLEOTIDE SEQUENCE [LARGE SCALE GENOMIC DNA]</scope>
    <source>
        <strain evidence="2 3">BT10</strain>
    </source>
</reference>
<dbReference type="RefSeq" id="WP_160689370.1">
    <property type="nucleotide sequence ID" value="NZ_CP047897.1"/>
</dbReference>
<organism evidence="2 3">
    <name type="scientific">Nibribacter ruber</name>
    <dbReference type="NCBI Taxonomy" id="2698458"/>
    <lineage>
        <taxon>Bacteria</taxon>
        <taxon>Pseudomonadati</taxon>
        <taxon>Bacteroidota</taxon>
        <taxon>Cytophagia</taxon>
        <taxon>Cytophagales</taxon>
        <taxon>Hymenobacteraceae</taxon>
        <taxon>Nibribacter</taxon>
    </lineage>
</organism>
<dbReference type="CDD" id="cd06588">
    <property type="entry name" value="PhnB_like"/>
    <property type="match status" value="1"/>
</dbReference>
<dbReference type="Proteomes" id="UP000464214">
    <property type="component" value="Chromosome"/>
</dbReference>
<dbReference type="PANTHER" id="PTHR33990">
    <property type="entry name" value="PROTEIN YJDN-RELATED"/>
    <property type="match status" value="1"/>
</dbReference>
<evidence type="ECO:0000313" key="2">
    <source>
        <dbReference type="EMBL" id="QHL86709.1"/>
    </source>
</evidence>